<dbReference type="GO" id="GO:0003677">
    <property type="term" value="F:DNA binding"/>
    <property type="evidence" value="ECO:0007669"/>
    <property type="project" value="UniProtKB-KW"/>
</dbReference>
<keyword evidence="7" id="KW-0539">Nucleus</keyword>
<dbReference type="STRING" id="45354.A0A1L0B837"/>
<dbReference type="Pfam" id="PF04082">
    <property type="entry name" value="Fungal_trans"/>
    <property type="match status" value="1"/>
</dbReference>
<evidence type="ECO:0000313" key="10">
    <source>
        <dbReference type="EMBL" id="SGZ46215.1"/>
    </source>
</evidence>
<dbReference type="InterPro" id="IPR051615">
    <property type="entry name" value="Transcr_Regulatory_Elem"/>
</dbReference>
<evidence type="ECO:0000256" key="7">
    <source>
        <dbReference type="ARBA" id="ARBA00023242"/>
    </source>
</evidence>
<dbReference type="PANTHER" id="PTHR31313:SF81">
    <property type="entry name" value="TY1 ENHANCER ACTIVATOR"/>
    <property type="match status" value="1"/>
</dbReference>
<feature type="region of interest" description="Disordered" evidence="8">
    <location>
        <begin position="1"/>
        <end position="34"/>
    </location>
</feature>
<feature type="compositionally biased region" description="Polar residues" evidence="8">
    <location>
        <begin position="17"/>
        <end position="29"/>
    </location>
</feature>
<sequence>MVLHPSEDSRGVDTMTGDPTNDGHTSNHPSKSKRIKTLSCQRCRAKKSKCDNSLPCASCVREGVECVRITSDKRKERYKNDYTEKLQSRVDTLEKTLASVRHIIDGARTPSISTFGSPVDSLTTDDLALNMRGVSHNSTNNESPRNSQNMSVYGPTSVFEHHLVDGVRNETHIEEILRLQKDPHVVQSIKLFFRWQYPDLYSFVVREAFLIEFFTPIARPVYCSTELVLAICALGSRMSTDPLLSEKSMQYYSEAKALVLRRMDKAEISTMQAFLLLAFFDISNGNNTSGWMLSGCGMRMGFDLGFQLDPKIWFLKSSGTLSELSKSIRSRIYWGCYFADHFISLVLGRPSILKLADSTVPETQTLPDYDWITEYTYLSPGADPKDKRNIIDISAPLRQLVRLLNLCSDILNDIFTKGGDETFNLSEKVKKVQHYNQTIILWRKNLPEDLQWSRISLSIHGDNPTKMFIRYFYYIFLLCLNRPFLDAASGGAASEMESPSLAICMEVIDDIQVGVSRFQSVHGLGRLSILLVYCCILSVSVLLIANVNKPVDVDCKKRLEFHLTALHQCSSIWLLAQKALGLVRNQLEQLFHVQSEIVGDVVELHVPESPSNSYAPVEGNATPMKQEDQAQGFSGDLTPFDNFDVFGGPPLLMNADMINQEYGTLFSDFLIKIDLQTQAHP</sequence>
<keyword evidence="4" id="KW-0805">Transcription regulation</keyword>
<protein>
    <submittedName>
        <fullName evidence="10">CIC11C00000005411</fullName>
    </submittedName>
</protein>
<dbReference type="AlphaFoldDB" id="A0A1L0B837"/>
<dbReference type="PROSITE" id="PS50048">
    <property type="entry name" value="ZN2_CY6_FUNGAL_2"/>
    <property type="match status" value="1"/>
</dbReference>
<evidence type="ECO:0000259" key="9">
    <source>
        <dbReference type="PROSITE" id="PS50048"/>
    </source>
</evidence>
<dbReference type="InterPro" id="IPR001138">
    <property type="entry name" value="Zn2Cys6_DnaBD"/>
</dbReference>
<dbReference type="Proteomes" id="UP000182334">
    <property type="component" value="Chromosome I"/>
</dbReference>
<dbReference type="SUPFAM" id="SSF57701">
    <property type="entry name" value="Zn2/Cys6 DNA-binding domain"/>
    <property type="match status" value="1"/>
</dbReference>
<keyword evidence="3" id="KW-0862">Zinc</keyword>
<feature type="domain" description="Zn(2)-C6 fungal-type" evidence="9">
    <location>
        <begin position="39"/>
        <end position="68"/>
    </location>
</feature>
<dbReference type="PANTHER" id="PTHR31313">
    <property type="entry name" value="TY1 ENHANCER ACTIVATOR"/>
    <property type="match status" value="1"/>
</dbReference>
<dbReference type="GO" id="GO:0006351">
    <property type="term" value="P:DNA-templated transcription"/>
    <property type="evidence" value="ECO:0007669"/>
    <property type="project" value="InterPro"/>
</dbReference>
<dbReference type="CDD" id="cd12148">
    <property type="entry name" value="fungal_TF_MHR"/>
    <property type="match status" value="1"/>
</dbReference>
<dbReference type="GO" id="GO:0000981">
    <property type="term" value="F:DNA-binding transcription factor activity, RNA polymerase II-specific"/>
    <property type="evidence" value="ECO:0007669"/>
    <property type="project" value="InterPro"/>
</dbReference>
<evidence type="ECO:0000256" key="5">
    <source>
        <dbReference type="ARBA" id="ARBA00023125"/>
    </source>
</evidence>
<dbReference type="PROSITE" id="PS00463">
    <property type="entry name" value="ZN2_CY6_FUNGAL_1"/>
    <property type="match status" value="1"/>
</dbReference>
<reference evidence="10 11" key="1">
    <citation type="submission" date="2016-10" db="EMBL/GenBank/DDBJ databases">
        <authorList>
            <person name="de Groot N.N."/>
        </authorList>
    </citation>
    <scope>NUCLEOTIDE SEQUENCE [LARGE SCALE GENOMIC DNA]</scope>
    <source>
        <strain evidence="10 11">CBS 141442</strain>
    </source>
</reference>
<gene>
    <name evidence="10" type="ORF">SAMEA4029010_CIC11G00000005411</name>
</gene>
<dbReference type="SMART" id="SM00906">
    <property type="entry name" value="Fungal_trans"/>
    <property type="match status" value="1"/>
</dbReference>
<keyword evidence="6" id="KW-0804">Transcription</keyword>
<dbReference type="CDD" id="cd00067">
    <property type="entry name" value="GAL4"/>
    <property type="match status" value="1"/>
</dbReference>
<evidence type="ECO:0000256" key="8">
    <source>
        <dbReference type="SAM" id="MobiDB-lite"/>
    </source>
</evidence>
<keyword evidence="2" id="KW-0479">Metal-binding</keyword>
<evidence type="ECO:0000256" key="3">
    <source>
        <dbReference type="ARBA" id="ARBA00022833"/>
    </source>
</evidence>
<proteinExistence type="predicted"/>
<name>A0A1L0B837_9ASCO</name>
<dbReference type="OrthoDB" id="2428527at2759"/>
<accession>A0A1L0B837</accession>
<evidence type="ECO:0000313" key="11">
    <source>
        <dbReference type="Proteomes" id="UP000182334"/>
    </source>
</evidence>
<dbReference type="Pfam" id="PF00172">
    <property type="entry name" value="Zn_clus"/>
    <property type="match status" value="1"/>
</dbReference>
<dbReference type="GO" id="GO:0005634">
    <property type="term" value="C:nucleus"/>
    <property type="evidence" value="ECO:0007669"/>
    <property type="project" value="UniProtKB-SubCell"/>
</dbReference>
<dbReference type="EMBL" id="LT635756">
    <property type="protein sequence ID" value="SGZ46215.1"/>
    <property type="molecule type" value="Genomic_DNA"/>
</dbReference>
<feature type="compositionally biased region" description="Basic and acidic residues" evidence="8">
    <location>
        <begin position="1"/>
        <end position="11"/>
    </location>
</feature>
<evidence type="ECO:0000256" key="4">
    <source>
        <dbReference type="ARBA" id="ARBA00023015"/>
    </source>
</evidence>
<evidence type="ECO:0000256" key="1">
    <source>
        <dbReference type="ARBA" id="ARBA00004123"/>
    </source>
</evidence>
<keyword evidence="11" id="KW-1185">Reference proteome</keyword>
<evidence type="ECO:0000256" key="2">
    <source>
        <dbReference type="ARBA" id="ARBA00022723"/>
    </source>
</evidence>
<dbReference type="InterPro" id="IPR036864">
    <property type="entry name" value="Zn2-C6_fun-type_DNA-bd_sf"/>
</dbReference>
<organism evidence="10 11">
    <name type="scientific">Sungouiella intermedia</name>
    <dbReference type="NCBI Taxonomy" id="45354"/>
    <lineage>
        <taxon>Eukaryota</taxon>
        <taxon>Fungi</taxon>
        <taxon>Dikarya</taxon>
        <taxon>Ascomycota</taxon>
        <taxon>Saccharomycotina</taxon>
        <taxon>Pichiomycetes</taxon>
        <taxon>Metschnikowiaceae</taxon>
        <taxon>Sungouiella</taxon>
    </lineage>
</organism>
<keyword evidence="5" id="KW-0238">DNA-binding</keyword>
<dbReference type="InterPro" id="IPR007219">
    <property type="entry name" value="XnlR_reg_dom"/>
</dbReference>
<dbReference type="Gene3D" id="4.10.240.10">
    <property type="entry name" value="Zn(2)-C6 fungal-type DNA-binding domain"/>
    <property type="match status" value="1"/>
</dbReference>
<evidence type="ECO:0000256" key="6">
    <source>
        <dbReference type="ARBA" id="ARBA00023163"/>
    </source>
</evidence>
<dbReference type="GO" id="GO:0008270">
    <property type="term" value="F:zinc ion binding"/>
    <property type="evidence" value="ECO:0007669"/>
    <property type="project" value="InterPro"/>
</dbReference>
<dbReference type="SMART" id="SM00066">
    <property type="entry name" value="GAL4"/>
    <property type="match status" value="1"/>
</dbReference>
<comment type="subcellular location">
    <subcellularLocation>
        <location evidence="1">Nucleus</location>
    </subcellularLocation>
</comment>